<feature type="binding site" evidence="4">
    <location>
        <begin position="10"/>
        <end position="11"/>
    </location>
    <ligand>
        <name>NADP(+)</name>
        <dbReference type="ChEBI" id="CHEBI:58349"/>
    </ligand>
</feature>
<dbReference type="GO" id="GO:0005975">
    <property type="term" value="P:carbohydrate metabolic process"/>
    <property type="evidence" value="ECO:0007669"/>
    <property type="project" value="UniProtKB-UniRule"/>
</dbReference>
<feature type="binding site" evidence="4">
    <location>
        <position position="185"/>
    </location>
    <ligand>
        <name>substrate</name>
    </ligand>
</feature>
<name>A0A967KG94_9PROT</name>
<feature type="binding site" evidence="4">
    <location>
        <begin position="72"/>
        <end position="76"/>
    </location>
    <ligand>
        <name>NADP(+)</name>
        <dbReference type="ChEBI" id="CHEBI:58349"/>
    </ligand>
</feature>
<reference evidence="6" key="1">
    <citation type="submission" date="2020-03" db="EMBL/GenBank/DDBJ databases">
        <title>Genome of Pelagibius litoralis DSM 21314T.</title>
        <authorList>
            <person name="Wang G."/>
        </authorList>
    </citation>
    <scope>NUCLEOTIDE SEQUENCE</scope>
    <source>
        <strain evidence="6">DSM 21314</strain>
    </source>
</reference>
<comment type="subunit">
    <text evidence="4">Homopentamer.</text>
</comment>
<evidence type="ECO:0000313" key="6">
    <source>
        <dbReference type="EMBL" id="NIA71940.1"/>
    </source>
</evidence>
<feature type="binding site" evidence="4">
    <location>
        <position position="220"/>
    </location>
    <ligand>
        <name>substrate</name>
    </ligand>
</feature>
<keyword evidence="2 4" id="KW-0413">Isomerase</keyword>
<comment type="similarity">
    <text evidence="4">Belongs to the NAD(P)-dependent epimerase/dehydratase family. HldD subfamily.</text>
</comment>
<evidence type="ECO:0000256" key="2">
    <source>
        <dbReference type="ARBA" id="ARBA00023235"/>
    </source>
</evidence>
<feature type="binding site" evidence="4">
    <location>
        <begin position="206"/>
        <end position="209"/>
    </location>
    <ligand>
        <name>substrate</name>
    </ligand>
</feature>
<evidence type="ECO:0000259" key="5">
    <source>
        <dbReference type="Pfam" id="PF01370"/>
    </source>
</evidence>
<keyword evidence="1 4" id="KW-0521">NADP</keyword>
<feature type="binding site" evidence="4">
    <location>
        <position position="183"/>
    </location>
    <ligand>
        <name>NADP(+)</name>
        <dbReference type="ChEBI" id="CHEBI:58349"/>
    </ligand>
</feature>
<feature type="binding site" evidence="4">
    <location>
        <position position="175"/>
    </location>
    <ligand>
        <name>NADP(+)</name>
        <dbReference type="ChEBI" id="CHEBI:58349"/>
    </ligand>
</feature>
<dbReference type="RefSeq" id="WP_167230378.1">
    <property type="nucleotide sequence ID" value="NZ_JAAQPH010000028.1"/>
</dbReference>
<comment type="cofactor">
    <cofactor evidence="4">
        <name>NADP(+)</name>
        <dbReference type="ChEBI" id="CHEBI:58349"/>
    </cofactor>
    <text evidence="4">Binds 1 NADP(+) per subunit.</text>
</comment>
<dbReference type="Gene3D" id="3.40.50.720">
    <property type="entry name" value="NAD(P)-binding Rossmann-like Domain"/>
    <property type="match status" value="1"/>
</dbReference>
<dbReference type="HAMAP" id="MF_01601">
    <property type="entry name" value="Heptose_epimerase"/>
    <property type="match status" value="1"/>
</dbReference>
<comment type="domain">
    <text evidence="4">Contains a large N-terminal NADP-binding domain, and a smaller C-terminal substrate-binding domain.</text>
</comment>
<organism evidence="6 7">
    <name type="scientific">Pelagibius litoralis</name>
    <dbReference type="NCBI Taxonomy" id="374515"/>
    <lineage>
        <taxon>Bacteria</taxon>
        <taxon>Pseudomonadati</taxon>
        <taxon>Pseudomonadota</taxon>
        <taxon>Alphaproteobacteria</taxon>
        <taxon>Rhodospirillales</taxon>
        <taxon>Rhodovibrionaceae</taxon>
        <taxon>Pelagibius</taxon>
    </lineage>
</organism>
<feature type="binding site" evidence="4">
    <location>
        <begin position="30"/>
        <end position="31"/>
    </location>
    <ligand>
        <name>NADP(+)</name>
        <dbReference type="ChEBI" id="CHEBI:58349"/>
    </ligand>
</feature>
<dbReference type="Gene3D" id="3.90.25.10">
    <property type="entry name" value="UDP-galactose 4-epimerase, domain 1"/>
    <property type="match status" value="1"/>
</dbReference>
<dbReference type="PANTHER" id="PTHR43103">
    <property type="entry name" value="NUCLEOSIDE-DIPHOSPHATE-SUGAR EPIMERASE"/>
    <property type="match status" value="1"/>
</dbReference>
<dbReference type="GO" id="GO:0050661">
    <property type="term" value="F:NADP binding"/>
    <property type="evidence" value="ECO:0007669"/>
    <property type="project" value="InterPro"/>
</dbReference>
<dbReference type="GO" id="GO:0008712">
    <property type="term" value="F:ADP-glyceromanno-heptose 6-epimerase activity"/>
    <property type="evidence" value="ECO:0007669"/>
    <property type="project" value="UniProtKB-UniRule"/>
</dbReference>
<dbReference type="Proteomes" id="UP000761264">
    <property type="component" value="Unassembled WGS sequence"/>
</dbReference>
<evidence type="ECO:0000313" key="7">
    <source>
        <dbReference type="Proteomes" id="UP000761264"/>
    </source>
</evidence>
<dbReference type="SUPFAM" id="SSF51735">
    <property type="entry name" value="NAD(P)-binding Rossmann-fold domains"/>
    <property type="match status" value="1"/>
</dbReference>
<keyword evidence="7" id="KW-1185">Reference proteome</keyword>
<evidence type="ECO:0000256" key="4">
    <source>
        <dbReference type="HAMAP-Rule" id="MF_01601"/>
    </source>
</evidence>
<dbReference type="AlphaFoldDB" id="A0A967KG94"/>
<feature type="binding site" evidence="4">
    <location>
        <position position="174"/>
    </location>
    <ligand>
        <name>substrate</name>
    </ligand>
</feature>
<dbReference type="InterPro" id="IPR001509">
    <property type="entry name" value="Epimerase_deHydtase"/>
</dbReference>
<dbReference type="CDD" id="cd05248">
    <property type="entry name" value="ADP_GME_SDR_e"/>
    <property type="match status" value="1"/>
</dbReference>
<dbReference type="PANTHER" id="PTHR43103:SF3">
    <property type="entry name" value="ADP-L-GLYCERO-D-MANNO-HEPTOSE-6-EPIMERASE"/>
    <property type="match status" value="1"/>
</dbReference>
<feature type="binding site" evidence="4">
    <location>
        <position position="37"/>
    </location>
    <ligand>
        <name>NADP(+)</name>
        <dbReference type="ChEBI" id="CHEBI:58349"/>
    </ligand>
</feature>
<sequence length="327" mass="36429">MLLVTGGAGFIGSNLVAALAERGEAVVVCDRLGQGDKWRNLAHHEIEDVIPPEELPEFLRWAEGRLKGVFHMGAISATTENDGDALMANNFRLSKVFWDHCTREEIPFIYASSAATYGDGALGFDDDSARGYLAGLRPLNGYGWSKHLFDRWVMRRLAAEAPAPKQWAGLKFFNVYGPNEYHKGGQASVAFHLFGQLSRGEGAKLFQSHHPDYADGGQLRDFIWVDDCVAVMLWLYDNPAVSGLFNVGTGKARSFADLARAVFAAMEQPENISYVPTPEAIRDKYQYFTEATMARLRAAGYEKPFTELEEGVARYVKDFLVKPDPYR</sequence>
<gene>
    <name evidence="6" type="primary">rfaD</name>
    <name evidence="4" type="synonym">hldD</name>
    <name evidence="6" type="ORF">HBA54_25400</name>
</gene>
<evidence type="ECO:0000256" key="3">
    <source>
        <dbReference type="ARBA" id="ARBA00023277"/>
    </source>
</evidence>
<evidence type="ECO:0000256" key="1">
    <source>
        <dbReference type="ARBA" id="ARBA00022857"/>
    </source>
</evidence>
<feature type="binding site" evidence="4">
    <location>
        <position position="285"/>
    </location>
    <ligand>
        <name>substrate</name>
    </ligand>
</feature>
<comment type="caution">
    <text evidence="4">Lacks conserved residue(s) required for the propagation of feature annotation.</text>
</comment>
<feature type="binding site" evidence="4">
    <location>
        <position position="146"/>
    </location>
    <ligand>
        <name>NADP(+)</name>
        <dbReference type="ChEBI" id="CHEBI:58349"/>
    </ligand>
</feature>
<protein>
    <recommendedName>
        <fullName evidence="4">ADP-L-glycero-D-manno-heptose-6-epimerase</fullName>
        <ecNumber evidence="4">5.1.3.20</ecNumber>
    </recommendedName>
    <alternativeName>
        <fullName evidence="4">ADP-L-glycero-beta-D-manno-heptose-6-epimerase</fullName>
        <shortName evidence="4">ADP-glyceromanno-heptose 6-epimerase</shortName>
        <shortName evidence="4">ADP-hep 6-epimerase</shortName>
        <shortName evidence="4">AGME</shortName>
    </alternativeName>
</protein>
<keyword evidence="3 4" id="KW-0119">Carbohydrate metabolism</keyword>
<dbReference type="NCBIfam" id="TIGR02197">
    <property type="entry name" value="heptose_epim"/>
    <property type="match status" value="1"/>
</dbReference>
<feature type="domain" description="NAD-dependent epimerase/dehydratase" evidence="5">
    <location>
        <begin position="3"/>
        <end position="248"/>
    </location>
</feature>
<dbReference type="InterPro" id="IPR011912">
    <property type="entry name" value="Heptose_epim"/>
</dbReference>
<dbReference type="InterPro" id="IPR036291">
    <property type="entry name" value="NAD(P)-bd_dom_sf"/>
</dbReference>
<feature type="active site" description="Proton acceptor" evidence="4">
    <location>
        <position position="142"/>
    </location>
</feature>
<feature type="binding site" evidence="4">
    <location>
        <position position="89"/>
    </location>
    <ligand>
        <name>NADP(+)</name>
        <dbReference type="ChEBI" id="CHEBI:58349"/>
    </ligand>
</feature>
<comment type="function">
    <text evidence="4">Catalyzes the interconversion between ADP-D-glycero-beta-D-manno-heptose and ADP-L-glycero-beta-D-manno-heptose via an epimerization at carbon 6 of the heptose.</text>
</comment>
<dbReference type="EMBL" id="JAAQPH010000028">
    <property type="protein sequence ID" value="NIA71940.1"/>
    <property type="molecule type" value="Genomic_DNA"/>
</dbReference>
<proteinExistence type="inferred from homology"/>
<feature type="binding site" evidence="4">
    <location>
        <position position="192"/>
    </location>
    <ligand>
        <name>substrate</name>
    </ligand>
</feature>
<accession>A0A967KG94</accession>
<dbReference type="Pfam" id="PF01370">
    <property type="entry name" value="Epimerase"/>
    <property type="match status" value="1"/>
</dbReference>
<comment type="catalytic activity">
    <reaction evidence="4">
        <text>ADP-D-glycero-beta-D-manno-heptose = ADP-L-glycero-beta-D-manno-heptose</text>
        <dbReference type="Rhea" id="RHEA:17577"/>
        <dbReference type="ChEBI" id="CHEBI:59967"/>
        <dbReference type="ChEBI" id="CHEBI:61506"/>
        <dbReference type="EC" id="5.1.3.20"/>
    </reaction>
</comment>
<comment type="pathway">
    <text evidence="4">Nucleotide-sugar biosynthesis; ADP-L-glycero-beta-D-manno-heptose biosynthesis; ADP-L-glycero-beta-D-manno-heptose from D-glycero-beta-D-manno-heptose 7-phosphate: step 4/4.</text>
</comment>
<dbReference type="EC" id="5.1.3.20" evidence="4"/>
<feature type="active site" description="Proton acceptor" evidence="4">
    <location>
        <position position="183"/>
    </location>
</feature>
<comment type="caution">
    <text evidence="6">The sequence shown here is derived from an EMBL/GenBank/DDBJ whole genome shotgun (WGS) entry which is preliminary data.</text>
</comment>